<evidence type="ECO:0000313" key="2">
    <source>
        <dbReference type="Proteomes" id="UP000095284"/>
    </source>
</evidence>
<dbReference type="AlphaFoldDB" id="A0A1I7SI75"/>
<evidence type="ECO:0000256" key="1">
    <source>
        <dbReference type="SAM" id="Coils"/>
    </source>
</evidence>
<dbReference type="Proteomes" id="UP000095284">
    <property type="component" value="Unplaced"/>
</dbReference>
<sequence length="256" mass="29051">HFYKDLVNEIEDEIQLRINHQNINQNLEQLDERVRTAAASGNTADALDMLSKLELEVELLKKQCKLPRRYVACLVEGSPTATPSKRRKILLKITNSVTTIIKVVEDELQRQNQLKPELPSTSYEAGAYQTAGSDSDFGELHRKLSALQSQTSDVEASQTTISELPTPVPEERDERLENVLMAAGDLQQTLQEIIHDKDAKKENYEEILHKAREVRSGLEQALDKIDAEPIKSPITLMYREQILDRIQGILVSPYLH</sequence>
<keyword evidence="1" id="KW-0175">Coiled coil</keyword>
<name>A0A1I7SI75_BURXY</name>
<evidence type="ECO:0000313" key="3">
    <source>
        <dbReference type="WBParaSite" id="BXY_1274400.1"/>
    </source>
</evidence>
<organism evidence="2 3">
    <name type="scientific">Bursaphelenchus xylophilus</name>
    <name type="common">Pinewood nematode worm</name>
    <name type="synonym">Aphelenchoides xylophilus</name>
    <dbReference type="NCBI Taxonomy" id="6326"/>
    <lineage>
        <taxon>Eukaryota</taxon>
        <taxon>Metazoa</taxon>
        <taxon>Ecdysozoa</taxon>
        <taxon>Nematoda</taxon>
        <taxon>Chromadorea</taxon>
        <taxon>Rhabditida</taxon>
        <taxon>Tylenchina</taxon>
        <taxon>Tylenchomorpha</taxon>
        <taxon>Aphelenchoidea</taxon>
        <taxon>Aphelenchoididae</taxon>
        <taxon>Bursaphelenchus</taxon>
    </lineage>
</organism>
<accession>A0A1I7SI75</accession>
<protein>
    <submittedName>
        <fullName evidence="3">SKA2 domain-containing protein</fullName>
    </submittedName>
</protein>
<feature type="coiled-coil region" evidence="1">
    <location>
        <begin position="13"/>
        <end position="63"/>
    </location>
</feature>
<dbReference type="WBParaSite" id="BXY_1274400.1">
    <property type="protein sequence ID" value="BXY_1274400.1"/>
    <property type="gene ID" value="BXY_1274400"/>
</dbReference>
<reference evidence="3" key="1">
    <citation type="submission" date="2016-11" db="UniProtKB">
        <authorList>
            <consortium name="WormBaseParasite"/>
        </authorList>
    </citation>
    <scope>IDENTIFICATION</scope>
</reference>
<proteinExistence type="predicted"/>
<feature type="coiled-coil region" evidence="1">
    <location>
        <begin position="201"/>
        <end position="228"/>
    </location>
</feature>